<feature type="compositionally biased region" description="Polar residues" evidence="4">
    <location>
        <begin position="26"/>
        <end position="45"/>
    </location>
</feature>
<dbReference type="PROSITE" id="PS50082">
    <property type="entry name" value="WD_REPEATS_2"/>
    <property type="match status" value="2"/>
</dbReference>
<gene>
    <name evidence="5" type="ORF">SPHA_74522</name>
</gene>
<dbReference type="Pfam" id="PF00400">
    <property type="entry name" value="WD40"/>
    <property type="match status" value="3"/>
</dbReference>
<dbReference type="InterPro" id="IPR015943">
    <property type="entry name" value="WD40/YVTN_repeat-like_dom_sf"/>
</dbReference>
<dbReference type="InterPro" id="IPR036322">
    <property type="entry name" value="WD40_repeat_dom_sf"/>
</dbReference>
<evidence type="ECO:0000256" key="2">
    <source>
        <dbReference type="ARBA" id="ARBA00041558"/>
    </source>
</evidence>
<dbReference type="Proteomes" id="UP000597762">
    <property type="component" value="Unassembled WGS sequence"/>
</dbReference>
<dbReference type="InterPro" id="IPR051150">
    <property type="entry name" value="SWT21/TCAB1_mRNA_Telomere"/>
</dbReference>
<dbReference type="AlphaFoldDB" id="A0A812ENK3"/>
<feature type="repeat" description="WD" evidence="3">
    <location>
        <begin position="400"/>
        <end position="442"/>
    </location>
</feature>
<comment type="similarity">
    <text evidence="1">Belongs to the TCAB1 family.</text>
</comment>
<dbReference type="InterPro" id="IPR001680">
    <property type="entry name" value="WD40_rpt"/>
</dbReference>
<keyword evidence="6" id="KW-1185">Reference proteome</keyword>
<name>A0A812ENK3_ACAPH</name>
<comment type="caution">
    <text evidence="5">The sequence shown here is derived from an EMBL/GenBank/DDBJ whole genome shotgun (WGS) entry which is preliminary data.</text>
</comment>
<organism evidence="5 6">
    <name type="scientific">Acanthosepion pharaonis</name>
    <name type="common">Pharaoh cuttlefish</name>
    <name type="synonym">Sepia pharaonis</name>
    <dbReference type="NCBI Taxonomy" id="158019"/>
    <lineage>
        <taxon>Eukaryota</taxon>
        <taxon>Metazoa</taxon>
        <taxon>Spiralia</taxon>
        <taxon>Lophotrochozoa</taxon>
        <taxon>Mollusca</taxon>
        <taxon>Cephalopoda</taxon>
        <taxon>Coleoidea</taxon>
        <taxon>Decapodiformes</taxon>
        <taxon>Sepiida</taxon>
        <taxon>Sepiina</taxon>
        <taxon>Sepiidae</taxon>
        <taxon>Acanthosepion</taxon>
    </lineage>
</organism>
<accession>A0A812ENK3</accession>
<dbReference type="SUPFAM" id="SSF50978">
    <property type="entry name" value="WD40 repeat-like"/>
    <property type="match status" value="1"/>
</dbReference>
<evidence type="ECO:0000256" key="3">
    <source>
        <dbReference type="PROSITE-ProRule" id="PRU00221"/>
    </source>
</evidence>
<evidence type="ECO:0000256" key="1">
    <source>
        <dbReference type="ARBA" id="ARBA00038279"/>
    </source>
</evidence>
<feature type="repeat" description="WD" evidence="3">
    <location>
        <begin position="461"/>
        <end position="487"/>
    </location>
</feature>
<dbReference type="EMBL" id="CAHIKZ030005433">
    <property type="protein sequence ID" value="CAE1324820.1"/>
    <property type="molecule type" value="Genomic_DNA"/>
</dbReference>
<evidence type="ECO:0000256" key="4">
    <source>
        <dbReference type="SAM" id="MobiDB-lite"/>
    </source>
</evidence>
<keyword evidence="3" id="KW-0853">WD repeat</keyword>
<feature type="compositionally biased region" description="Low complexity" evidence="4">
    <location>
        <begin position="46"/>
        <end position="57"/>
    </location>
</feature>
<feature type="compositionally biased region" description="Polar residues" evidence="4">
    <location>
        <begin position="58"/>
        <end position="88"/>
    </location>
</feature>
<dbReference type="OrthoDB" id="239865at2759"/>
<dbReference type="SMART" id="SM00320">
    <property type="entry name" value="WD40"/>
    <property type="match status" value="5"/>
</dbReference>
<dbReference type="GO" id="GO:0030576">
    <property type="term" value="P:Cajal body organization"/>
    <property type="evidence" value="ECO:0007669"/>
    <property type="project" value="TreeGrafter"/>
</dbReference>
<dbReference type="GO" id="GO:0015030">
    <property type="term" value="C:Cajal body"/>
    <property type="evidence" value="ECO:0007669"/>
    <property type="project" value="TreeGrafter"/>
</dbReference>
<evidence type="ECO:0000313" key="6">
    <source>
        <dbReference type="Proteomes" id="UP000597762"/>
    </source>
</evidence>
<sequence length="511" mass="56796">MQSADSWVAEEAPPWKKFKSELQVEKGSNNKGVSNSPSSAGIFSGSQQQPTTDDSQQNVPASDSQLNVPASDSQQHISTADSQQNVPVSDSKLNVTTADSQLVADSRQNIPTTSDCQKDIMVSDCQQNLLISDSSQSLTKSVPVETDSRSDVQKENICEMVSSGEIGPFKPQLTEMEEVENEYQPYNFSQVPKFLANCSEEFQKSNFLKGCKWAPDGSCILTNSEDRCLRLFNLPEQIYNSEINNIPPLESVLKMQESGTIYDYCWYPGMSSTMPETCCLLSTSKDTPVHMWDAFTAELRCSYRAYDQMDEVVAANSLAFSLDGQKLYCGFNKMIRVFDVERPGRQFTERPTYVKKSGGQAGIISCITPSPVNHNLYATGSYSKEIALYWEPAGNLMCMFQGHQGGVTHILFSPDGNRIYSGGRKDPEILCWDLRSPGTILFTLLRQSETNQRIYFDLDRSGRYIMSGNHDGTITVWDTTAAPVTVSSDTDPLLYPCLIYPAHNDTTNGIR</sequence>
<dbReference type="GO" id="GO:0003723">
    <property type="term" value="F:RNA binding"/>
    <property type="evidence" value="ECO:0007669"/>
    <property type="project" value="TreeGrafter"/>
</dbReference>
<proteinExistence type="inferred from homology"/>
<dbReference type="PANTHER" id="PTHR13211">
    <property type="entry name" value="TELOMERASE CAJAL BODY PROTEIN 1"/>
    <property type="match status" value="1"/>
</dbReference>
<feature type="region of interest" description="Disordered" evidence="4">
    <location>
        <begin position="1"/>
        <end position="88"/>
    </location>
</feature>
<dbReference type="PANTHER" id="PTHR13211:SF0">
    <property type="entry name" value="TELOMERASE CAJAL BODY PROTEIN 1"/>
    <property type="match status" value="1"/>
</dbReference>
<reference evidence="5" key="1">
    <citation type="submission" date="2021-01" db="EMBL/GenBank/DDBJ databases">
        <authorList>
            <person name="Li R."/>
            <person name="Bekaert M."/>
        </authorList>
    </citation>
    <scope>NUCLEOTIDE SEQUENCE</scope>
    <source>
        <strain evidence="5">Farmed</strain>
    </source>
</reference>
<evidence type="ECO:0000313" key="5">
    <source>
        <dbReference type="EMBL" id="CAE1324820.1"/>
    </source>
</evidence>
<protein>
    <recommendedName>
        <fullName evidence="2">WD repeat-containing protein 79</fullName>
    </recommendedName>
</protein>
<dbReference type="Gene3D" id="2.130.10.10">
    <property type="entry name" value="YVTN repeat-like/Quinoprotein amine dehydrogenase"/>
    <property type="match status" value="2"/>
</dbReference>